<dbReference type="GO" id="GO:0000776">
    <property type="term" value="C:kinetochore"/>
    <property type="evidence" value="ECO:0007669"/>
    <property type="project" value="UniProtKB-KW"/>
</dbReference>
<comment type="similarity">
    <text evidence="7">Belongs to the CENP-H/MCM16 family.</text>
</comment>
<feature type="compositionally biased region" description="Polar residues" evidence="8">
    <location>
        <begin position="488"/>
        <end position="498"/>
    </location>
</feature>
<sequence>MEDMPRRTRHNFHTQFLPYSTIHPDPKPKAAEFPESRASRPEGGAKSFSTMDELPNRSLSTANKADQVPTLLLSNDEQRVLALYDELRDLEIKVALVKAQQSHVSDSTTPSTEENVRKAQQDASTARAGWLLRNNITDSVMTASPILKAVHGSTQSTPIETDLLPHIRSRDNVSVALANKSEDIRSLIKQLTEVEAESLRVGRKNVELTAEILRLTEDAEKRNAGETDDPAVQAEIARLEAEMKASIRRWKVMKGTASAVVVGSGVDWSRDEALREVVLDPEDDEYAVGSCGQPPRIQDYEMVPITMAYYHRFEGLAKWNGPKPKTSVRRNVRFNPPYAGCMQVRTSRGSVKSAPPAGIFWFSSSPSAPAGSRNWTGLSGTSDAMTTVMSNHVGELGSEICSCGQCLSLISCSVYLPYVAGLLETTNELILFRYGDFRAQSDKTRELPDAVNSLSVEMNHAFRVSITYPKREEGRENGTGSWGELCTPRQSSSVSAATDQPGGPGGVEHGLALNYTVYTTPQSPTLHVPLVGRAFSQGGPIFAEGPSGTAQYQQNKGNQTGEIAWLRVSAASRRYFAHFVRQPVTTAFPVLAQPNREQAGKSKMAGPGGPDWNGEMVRQRPPTGVLGRHGLSGSWAKRAAGLPICRGDLHWASWVRVGIPPFFDAGSVAPPGCCPLRGVSVLEDVEQRRDRHAARRRSPVAMQSSSSANSNAALSPLFNVKLTALYGYLPVSPSSITWRRRVTWNSMYCATTHPLQKQVALGVSNNRHYGGGWMIDWAHSPKLIPESVDRVWGTLGQYPDSVSASLNAIPISASHHASSPEAEFTPPCTPADGVPLTARRSHEWSRGAPVSCCKLLWAQGLSKSRRKLVGGFTPELS</sequence>
<dbReference type="Proteomes" id="UP000830671">
    <property type="component" value="Chromosome 6"/>
</dbReference>
<gene>
    <name evidence="10" type="ORF">CLUP02_12187</name>
</gene>
<reference evidence="10" key="1">
    <citation type="journal article" date="2021" name="Mol. Plant Microbe Interact.">
        <title>Complete Genome Sequence of the Plant-Pathogenic Fungus Colletotrichum lupini.</title>
        <authorList>
            <person name="Baroncelli R."/>
            <person name="Pensec F."/>
            <person name="Da Lio D."/>
            <person name="Boufleur T."/>
            <person name="Vicente I."/>
            <person name="Sarrocco S."/>
            <person name="Picot A."/>
            <person name="Baraldi E."/>
            <person name="Sukno S."/>
            <person name="Thon M."/>
            <person name="Le Floch G."/>
        </authorList>
    </citation>
    <scope>NUCLEOTIDE SEQUENCE</scope>
    <source>
        <strain evidence="10">IMI 504893</strain>
    </source>
</reference>
<name>A0A9Q8T0F2_9PEZI</name>
<dbReference type="GO" id="GO:0007059">
    <property type="term" value="P:chromosome segregation"/>
    <property type="evidence" value="ECO:0007669"/>
    <property type="project" value="TreeGrafter"/>
</dbReference>
<keyword evidence="6" id="KW-0137">Centromere</keyword>
<dbReference type="Pfam" id="PF05837">
    <property type="entry name" value="CENP-H"/>
    <property type="match status" value="1"/>
</dbReference>
<evidence type="ECO:0000259" key="9">
    <source>
        <dbReference type="Pfam" id="PF05837"/>
    </source>
</evidence>
<evidence type="ECO:0000256" key="5">
    <source>
        <dbReference type="ARBA" id="ARBA00023242"/>
    </source>
</evidence>
<dbReference type="PANTHER" id="PTHR48122:SF1">
    <property type="entry name" value="CENTROMERE PROTEIN H"/>
    <property type="match status" value="1"/>
</dbReference>
<evidence type="ECO:0000256" key="6">
    <source>
        <dbReference type="ARBA" id="ARBA00023328"/>
    </source>
</evidence>
<keyword evidence="3" id="KW-0158">Chromosome</keyword>
<proteinExistence type="inferred from homology"/>
<dbReference type="RefSeq" id="XP_049148296.1">
    <property type="nucleotide sequence ID" value="XM_049291151.1"/>
</dbReference>
<dbReference type="PANTHER" id="PTHR48122">
    <property type="entry name" value="CENTROMERE PROTEIN H"/>
    <property type="match status" value="1"/>
</dbReference>
<dbReference type="AlphaFoldDB" id="A0A9Q8T0F2"/>
<evidence type="ECO:0000313" key="10">
    <source>
        <dbReference type="EMBL" id="UQC86685.1"/>
    </source>
</evidence>
<comment type="subcellular location">
    <subcellularLocation>
        <location evidence="2">Chromosome</location>
        <location evidence="2">Centromere</location>
        <location evidence="2">Kinetochore</location>
    </subcellularLocation>
    <subcellularLocation>
        <location evidence="1">Nucleus</location>
    </subcellularLocation>
</comment>
<feature type="compositionally biased region" description="Basic and acidic residues" evidence="8">
    <location>
        <begin position="24"/>
        <end position="40"/>
    </location>
</feature>
<keyword evidence="4" id="KW-0995">Kinetochore</keyword>
<evidence type="ECO:0000256" key="8">
    <source>
        <dbReference type="SAM" id="MobiDB-lite"/>
    </source>
</evidence>
<evidence type="ECO:0000256" key="3">
    <source>
        <dbReference type="ARBA" id="ARBA00022454"/>
    </source>
</evidence>
<evidence type="ECO:0000313" key="11">
    <source>
        <dbReference type="Proteomes" id="UP000830671"/>
    </source>
</evidence>
<evidence type="ECO:0000256" key="4">
    <source>
        <dbReference type="ARBA" id="ARBA00022838"/>
    </source>
</evidence>
<dbReference type="KEGG" id="clup:CLUP02_12187"/>
<organism evidence="10 11">
    <name type="scientific">Colletotrichum lupini</name>
    <dbReference type="NCBI Taxonomy" id="145971"/>
    <lineage>
        <taxon>Eukaryota</taxon>
        <taxon>Fungi</taxon>
        <taxon>Dikarya</taxon>
        <taxon>Ascomycota</taxon>
        <taxon>Pezizomycotina</taxon>
        <taxon>Sordariomycetes</taxon>
        <taxon>Hypocreomycetidae</taxon>
        <taxon>Glomerellales</taxon>
        <taxon>Glomerellaceae</taxon>
        <taxon>Colletotrichum</taxon>
        <taxon>Colletotrichum acutatum species complex</taxon>
    </lineage>
</organism>
<dbReference type="GO" id="GO:0051382">
    <property type="term" value="P:kinetochore assembly"/>
    <property type="evidence" value="ECO:0007669"/>
    <property type="project" value="InterPro"/>
</dbReference>
<dbReference type="InterPro" id="IPR040034">
    <property type="entry name" value="CENP-H"/>
</dbReference>
<evidence type="ECO:0000256" key="7">
    <source>
        <dbReference type="ARBA" id="ARBA00025735"/>
    </source>
</evidence>
<keyword evidence="5" id="KW-0539">Nucleus</keyword>
<keyword evidence="11" id="KW-1185">Reference proteome</keyword>
<evidence type="ECO:0000256" key="2">
    <source>
        <dbReference type="ARBA" id="ARBA00004629"/>
    </source>
</evidence>
<feature type="domain" description="Centromere protein H C-terminal" evidence="9">
    <location>
        <begin position="78"/>
        <end position="282"/>
    </location>
</feature>
<feature type="region of interest" description="Disordered" evidence="8">
    <location>
        <begin position="1"/>
        <end position="52"/>
    </location>
</feature>
<dbReference type="InterPro" id="IPR008426">
    <property type="entry name" value="CENP-H_C"/>
</dbReference>
<dbReference type="GO" id="GO:0043515">
    <property type="term" value="F:kinetochore binding"/>
    <property type="evidence" value="ECO:0007669"/>
    <property type="project" value="TreeGrafter"/>
</dbReference>
<feature type="region of interest" description="Disordered" evidence="8">
    <location>
        <begin position="596"/>
        <end position="615"/>
    </location>
</feature>
<dbReference type="EMBL" id="CP019478">
    <property type="protein sequence ID" value="UQC86685.1"/>
    <property type="molecule type" value="Genomic_DNA"/>
</dbReference>
<accession>A0A9Q8T0F2</accession>
<evidence type="ECO:0000256" key="1">
    <source>
        <dbReference type="ARBA" id="ARBA00004123"/>
    </source>
</evidence>
<dbReference type="GO" id="GO:0005634">
    <property type="term" value="C:nucleus"/>
    <property type="evidence" value="ECO:0007669"/>
    <property type="project" value="UniProtKB-SubCell"/>
</dbReference>
<dbReference type="GO" id="GO:0007052">
    <property type="term" value="P:mitotic spindle organization"/>
    <property type="evidence" value="ECO:0007669"/>
    <property type="project" value="TreeGrafter"/>
</dbReference>
<dbReference type="GeneID" id="73346161"/>
<feature type="region of interest" description="Disordered" evidence="8">
    <location>
        <begin position="472"/>
        <end position="505"/>
    </location>
</feature>
<protein>
    <recommendedName>
        <fullName evidence="9">Centromere protein H C-terminal domain-containing protein</fullName>
    </recommendedName>
</protein>